<feature type="compositionally biased region" description="Low complexity" evidence="1">
    <location>
        <begin position="29"/>
        <end position="41"/>
    </location>
</feature>
<evidence type="ECO:0000313" key="3">
    <source>
        <dbReference type="Proteomes" id="UP000253318"/>
    </source>
</evidence>
<evidence type="ECO:0000313" key="2">
    <source>
        <dbReference type="EMBL" id="RCV53959.1"/>
    </source>
</evidence>
<dbReference type="Proteomes" id="UP000253318">
    <property type="component" value="Unassembled WGS sequence"/>
</dbReference>
<reference evidence="2 3" key="1">
    <citation type="submission" date="2018-04" db="EMBL/GenBank/DDBJ databases">
        <title>Novel actinobacteria from marine sediment.</title>
        <authorList>
            <person name="Ng Z.Y."/>
            <person name="Tan G.Y.A."/>
        </authorList>
    </citation>
    <scope>NUCLEOTIDE SEQUENCE [LARGE SCALE GENOMIC DNA]</scope>
    <source>
        <strain evidence="2 3">TPS81</strain>
    </source>
</reference>
<accession>A0A368T1P0</accession>
<feature type="region of interest" description="Disordered" evidence="1">
    <location>
        <begin position="134"/>
        <end position="158"/>
    </location>
</feature>
<dbReference type="Pfam" id="PF05107">
    <property type="entry name" value="Cas_Cas7"/>
    <property type="match status" value="1"/>
</dbReference>
<dbReference type="InterPro" id="IPR006482">
    <property type="entry name" value="Cas7_Csh2/Csh2"/>
</dbReference>
<dbReference type="EMBL" id="QEIN01000178">
    <property type="protein sequence ID" value="RCV53959.1"/>
    <property type="molecule type" value="Genomic_DNA"/>
</dbReference>
<dbReference type="AlphaFoldDB" id="A0A368T1P0"/>
<feature type="compositionally biased region" description="Basic residues" evidence="1">
    <location>
        <begin position="149"/>
        <end position="158"/>
    </location>
</feature>
<dbReference type="RefSeq" id="WP_114397492.1">
    <property type="nucleotide sequence ID" value="NZ_QEIM01000038.1"/>
</dbReference>
<organism evidence="2 3">
    <name type="scientific">Marinitenerispora sediminis</name>
    <dbReference type="NCBI Taxonomy" id="1931232"/>
    <lineage>
        <taxon>Bacteria</taxon>
        <taxon>Bacillati</taxon>
        <taxon>Actinomycetota</taxon>
        <taxon>Actinomycetes</taxon>
        <taxon>Streptosporangiales</taxon>
        <taxon>Nocardiopsidaceae</taxon>
        <taxon>Marinitenerispora</taxon>
    </lineage>
</organism>
<comment type="caution">
    <text evidence="2">The sequence shown here is derived from an EMBL/GenBank/DDBJ whole genome shotgun (WGS) entry which is preliminary data.</text>
</comment>
<sequence>MSTPTTDLTAHLDPARKHDFVFLFDVRDGNPNGDPDAGGAPRTDPETGQGIVTDVAVKRKIRNMVALLGEKKPGYDIYVEAGVALNAQHKRAYAELDLTPGQAGAEDKARDWMCEAFFDVRMFGAVMSTGTAQESAAAEDGESEPTSKSKGKGKKAKTTRVRYSCGRVQGPVQLTFSRSVDVVLPLENGITRVTQTREEDVANGESTEIGTKHTIPYGLYRGHGYFSAPLARRTGVTHDDLDMFWRAFTLAFEHDRAATRGEMTLRGLYVFTHDDAFGRVPAGRLFDLLRIDRAQKDGPVTRSFNDYTVQIDAEAVPAGVTLTTLLG</sequence>
<name>A0A368T1P0_9ACTN</name>
<gene>
    <name evidence="2" type="ORF">DEF24_19870</name>
</gene>
<keyword evidence="3" id="KW-1185">Reference proteome</keyword>
<protein>
    <submittedName>
        <fullName evidence="2">Type I-C CRISPR-associated protein Cas7/Csd2</fullName>
    </submittedName>
</protein>
<proteinExistence type="predicted"/>
<dbReference type="OrthoDB" id="9776792at2"/>
<feature type="region of interest" description="Disordered" evidence="1">
    <location>
        <begin position="29"/>
        <end position="49"/>
    </location>
</feature>
<dbReference type="GO" id="GO:0043571">
    <property type="term" value="P:maintenance of CRISPR repeat elements"/>
    <property type="evidence" value="ECO:0007669"/>
    <property type="project" value="InterPro"/>
</dbReference>
<evidence type="ECO:0000256" key="1">
    <source>
        <dbReference type="SAM" id="MobiDB-lite"/>
    </source>
</evidence>